<dbReference type="STRING" id="86666.SAMN04490247_1742"/>
<evidence type="ECO:0000259" key="7">
    <source>
        <dbReference type="Pfam" id="PF00703"/>
    </source>
</evidence>
<dbReference type="GO" id="GO:0019391">
    <property type="term" value="P:glucuronoside catabolic process"/>
    <property type="evidence" value="ECO:0007669"/>
    <property type="project" value="TreeGrafter"/>
</dbReference>
<dbReference type="InterPro" id="IPR013783">
    <property type="entry name" value="Ig-like_fold"/>
</dbReference>
<evidence type="ECO:0000256" key="3">
    <source>
        <dbReference type="ARBA" id="ARBA00016205"/>
    </source>
</evidence>
<reference evidence="11" key="1">
    <citation type="submission" date="2016-10" db="EMBL/GenBank/DDBJ databases">
        <authorList>
            <person name="Varghese N."/>
            <person name="Submissions S."/>
        </authorList>
    </citation>
    <scope>NUCLEOTIDE SEQUENCE [LARGE SCALE GENOMIC DNA]</scope>
    <source>
        <strain evidence="11">DSM 4771</strain>
    </source>
</reference>
<name>A0A1G8T6Q7_9BACI</name>
<dbReference type="FunFam" id="2.60.40.10:FF:001198">
    <property type="entry name" value="Beta-glucuronidase UidA"/>
    <property type="match status" value="1"/>
</dbReference>
<dbReference type="EC" id="3.2.1.31" evidence="2"/>
<dbReference type="InterPro" id="IPR006101">
    <property type="entry name" value="Glyco_hydro_2"/>
</dbReference>
<gene>
    <name evidence="10" type="ORF">SAMN04490247_1742</name>
</gene>
<evidence type="ECO:0000259" key="9">
    <source>
        <dbReference type="Pfam" id="PF02837"/>
    </source>
</evidence>
<dbReference type="Proteomes" id="UP000199225">
    <property type="component" value="Unassembled WGS sequence"/>
</dbReference>
<evidence type="ECO:0000313" key="10">
    <source>
        <dbReference type="EMBL" id="SDJ37329.1"/>
    </source>
</evidence>
<dbReference type="Gene3D" id="3.20.20.80">
    <property type="entry name" value="Glycosidases"/>
    <property type="match status" value="1"/>
</dbReference>
<dbReference type="InterPro" id="IPR023230">
    <property type="entry name" value="Glyco_hydro_2_CS"/>
</dbReference>
<comment type="similarity">
    <text evidence="1 6">Belongs to the glycosyl hydrolase 2 family.</text>
</comment>
<dbReference type="GO" id="GO:0004566">
    <property type="term" value="F:beta-glucuronidase activity"/>
    <property type="evidence" value="ECO:0007669"/>
    <property type="project" value="UniProtKB-EC"/>
</dbReference>
<dbReference type="InterPro" id="IPR023232">
    <property type="entry name" value="Glyco_hydro_2_AS"/>
</dbReference>
<dbReference type="RefSeq" id="WP_093193480.1">
    <property type="nucleotide sequence ID" value="NZ_FNEV01000004.1"/>
</dbReference>
<dbReference type="FunFam" id="3.20.20.80:FF:000080">
    <property type="entry name" value="Beta-glucuronidase UidA"/>
    <property type="match status" value="1"/>
</dbReference>
<dbReference type="InterPro" id="IPR036156">
    <property type="entry name" value="Beta-gal/glucu_dom_sf"/>
</dbReference>
<dbReference type="SUPFAM" id="SSF51445">
    <property type="entry name" value="(Trans)glycosidases"/>
    <property type="match status" value="1"/>
</dbReference>
<dbReference type="PRINTS" id="PR00132">
    <property type="entry name" value="GLHYDRLASE2"/>
</dbReference>
<keyword evidence="5 6" id="KW-0326">Glycosidase</keyword>
<evidence type="ECO:0000256" key="4">
    <source>
        <dbReference type="ARBA" id="ARBA00022801"/>
    </source>
</evidence>
<dbReference type="Pfam" id="PF00703">
    <property type="entry name" value="Glyco_hydro_2"/>
    <property type="match status" value="1"/>
</dbReference>
<accession>A0A1G8T6Q7</accession>
<dbReference type="InterPro" id="IPR017853">
    <property type="entry name" value="GH"/>
</dbReference>
<dbReference type="GO" id="GO:0005975">
    <property type="term" value="P:carbohydrate metabolic process"/>
    <property type="evidence" value="ECO:0007669"/>
    <property type="project" value="InterPro"/>
</dbReference>
<keyword evidence="4 6" id="KW-0378">Hydrolase</keyword>
<dbReference type="InterPro" id="IPR008979">
    <property type="entry name" value="Galactose-bd-like_sf"/>
</dbReference>
<evidence type="ECO:0000256" key="6">
    <source>
        <dbReference type="RuleBase" id="RU361154"/>
    </source>
</evidence>
<dbReference type="SUPFAM" id="SSF49785">
    <property type="entry name" value="Galactose-binding domain-like"/>
    <property type="match status" value="1"/>
</dbReference>
<feature type="domain" description="Glycoside hydrolase family 2 immunoglobulin-like beta-sandwich" evidence="7">
    <location>
        <begin position="185"/>
        <end position="276"/>
    </location>
</feature>
<keyword evidence="11" id="KW-1185">Reference proteome</keyword>
<dbReference type="Pfam" id="PF02836">
    <property type="entry name" value="Glyco_hydro_2_C"/>
    <property type="match status" value="1"/>
</dbReference>
<evidence type="ECO:0000256" key="5">
    <source>
        <dbReference type="ARBA" id="ARBA00023295"/>
    </source>
</evidence>
<dbReference type="Pfam" id="PF02837">
    <property type="entry name" value="Glyco_hydro_2_N"/>
    <property type="match status" value="1"/>
</dbReference>
<evidence type="ECO:0000259" key="8">
    <source>
        <dbReference type="Pfam" id="PF02836"/>
    </source>
</evidence>
<dbReference type="Gene3D" id="2.60.120.260">
    <property type="entry name" value="Galactose-binding domain-like"/>
    <property type="match status" value="1"/>
</dbReference>
<dbReference type="PANTHER" id="PTHR10066">
    <property type="entry name" value="BETA-GLUCURONIDASE"/>
    <property type="match status" value="1"/>
</dbReference>
<evidence type="ECO:0000313" key="11">
    <source>
        <dbReference type="Proteomes" id="UP000199225"/>
    </source>
</evidence>
<dbReference type="SUPFAM" id="SSF49303">
    <property type="entry name" value="beta-Galactosidase/glucuronidase domain"/>
    <property type="match status" value="1"/>
</dbReference>
<feature type="domain" description="Glycosyl hydrolases family 2 sugar binding" evidence="9">
    <location>
        <begin position="15"/>
        <end position="182"/>
    </location>
</feature>
<dbReference type="OrthoDB" id="9762066at2"/>
<dbReference type="GO" id="GO:0030246">
    <property type="term" value="F:carbohydrate binding"/>
    <property type="evidence" value="ECO:0007669"/>
    <property type="project" value="TreeGrafter"/>
</dbReference>
<dbReference type="InterPro" id="IPR006103">
    <property type="entry name" value="Glyco_hydro_2_cat"/>
</dbReference>
<organism evidence="10 11">
    <name type="scientific">Salimicrobium halophilum</name>
    <dbReference type="NCBI Taxonomy" id="86666"/>
    <lineage>
        <taxon>Bacteria</taxon>
        <taxon>Bacillati</taxon>
        <taxon>Bacillota</taxon>
        <taxon>Bacilli</taxon>
        <taxon>Bacillales</taxon>
        <taxon>Bacillaceae</taxon>
        <taxon>Salimicrobium</taxon>
    </lineage>
</organism>
<feature type="domain" description="Glycoside hydrolase family 2 catalytic" evidence="8">
    <location>
        <begin position="278"/>
        <end position="592"/>
    </location>
</feature>
<dbReference type="PROSITE" id="PS00608">
    <property type="entry name" value="GLYCOSYL_HYDROL_F2_2"/>
    <property type="match status" value="1"/>
</dbReference>
<dbReference type="PROSITE" id="PS00719">
    <property type="entry name" value="GLYCOSYL_HYDROL_F2_1"/>
    <property type="match status" value="1"/>
</dbReference>
<evidence type="ECO:0000256" key="2">
    <source>
        <dbReference type="ARBA" id="ARBA00012761"/>
    </source>
</evidence>
<evidence type="ECO:0000256" key="1">
    <source>
        <dbReference type="ARBA" id="ARBA00007401"/>
    </source>
</evidence>
<dbReference type="EMBL" id="FNEV01000004">
    <property type="protein sequence ID" value="SDJ37329.1"/>
    <property type="molecule type" value="Genomic_DNA"/>
</dbReference>
<dbReference type="PANTHER" id="PTHR10066:SF67">
    <property type="entry name" value="BETA-GLUCURONIDASE"/>
    <property type="match status" value="1"/>
</dbReference>
<dbReference type="Gene3D" id="2.60.40.10">
    <property type="entry name" value="Immunoglobulins"/>
    <property type="match status" value="1"/>
</dbReference>
<dbReference type="AlphaFoldDB" id="A0A1G8T6Q7"/>
<dbReference type="NCBIfam" id="NF007538">
    <property type="entry name" value="PRK10150.1"/>
    <property type="match status" value="1"/>
</dbReference>
<dbReference type="InterPro" id="IPR006102">
    <property type="entry name" value="Ig-like_GH2"/>
</dbReference>
<sequence>MLYPTITPTRNVIELSGIWNFKLDNGETDPVLSAQKKLTNSSPMAVPASYNDIGVVKEIKEHIGFVWYEKEIYVPNDLEKQRIVLRFGSATHLAKVYLNGALSIEHKGGFLPFELEVNNYIEDGKLRITIALDNTLDHSTLPVGIYEEEEYESLGKVVRNLPNFDFFNYAGLQRPIKLYTTPHQFIKDVTIVTDHDGDHGTVKYSVDTNPKEGLVRVTVIDEDGNKVAACEGANGEISISDVNLWEPLNAYLYTMKIELINENQLVDVYEESFGVRTIKVEGGQFFINHKPFYFKGFGKHEDSPIHGRGFSDAVNVMDFNLMKWMGANSFRTAHYPYSEELMRLADREGFVVIDETPAVGLHFNFHATGAIKKEDSTWERLQTFDHHRDVLEDMIARDKNHPCVVMWSVANEAATEENGAFEYFEPLVELTKGKDPQKRPVTIITYIGSSPEHDKIAELVDVLGLNRYYGWYEHGGELDVAKVKLKAELEAWQKRCPDKPIMMTEYGADTMAGFHEVAPVLFTEEYQNEYLRINHEIFDETDVFIGEHVWNFADFATSQNIRRVNGNKKGVFTRERKPKASAHMLRKRWMTIPDYGYKVIKDKITKG</sequence>
<protein>
    <recommendedName>
        <fullName evidence="3">Beta-glucuronidase</fullName>
        <ecNumber evidence="2">3.2.1.31</ecNumber>
    </recommendedName>
</protein>
<proteinExistence type="inferred from homology"/>
<dbReference type="InterPro" id="IPR006104">
    <property type="entry name" value="Glyco_hydro_2_N"/>
</dbReference>